<gene>
    <name evidence="1" type="ORF">LS48_05865</name>
</gene>
<organism evidence="1 2">
    <name type="scientific">Aequorivita aquimaris</name>
    <dbReference type="NCBI Taxonomy" id="1548749"/>
    <lineage>
        <taxon>Bacteria</taxon>
        <taxon>Pseudomonadati</taxon>
        <taxon>Bacteroidota</taxon>
        <taxon>Flavobacteriia</taxon>
        <taxon>Flavobacteriales</taxon>
        <taxon>Flavobacteriaceae</taxon>
        <taxon>Aequorivita</taxon>
    </lineage>
</organism>
<keyword evidence="2" id="KW-1185">Reference proteome</keyword>
<sequence length="211" mass="23689">MKYLYWLLILAFLFSQQSYGQFWENNYLYGNIGITGGNYFGANVGANLIFNEKYFINVGILSLQTESNEKPNDYSAGSGILGSGDSDIMDRYNTPFVTAGYVLKLSSKFRVIFDGGLGLQFRHYATDFKVHESNGTFGGFNYGSSPSHDFEWKNDVSAAFIIHPRLEFLLSHIYGVGISPLFILNKNETFIGIGIHNIIGNIRKRAIITDE</sequence>
<proteinExistence type="predicted"/>
<evidence type="ECO:0000313" key="1">
    <source>
        <dbReference type="EMBL" id="KXO00004.1"/>
    </source>
</evidence>
<comment type="caution">
    <text evidence="1">The sequence shown here is derived from an EMBL/GenBank/DDBJ whole genome shotgun (WGS) entry which is preliminary data.</text>
</comment>
<dbReference type="AlphaFoldDB" id="A0A137RIN0"/>
<dbReference type="Proteomes" id="UP000070138">
    <property type="component" value="Unassembled WGS sequence"/>
</dbReference>
<reference evidence="2" key="1">
    <citation type="submission" date="2014-10" db="EMBL/GenBank/DDBJ databases">
        <title>Genome sequencing of Vitellibacter sp. D-24.</title>
        <authorList>
            <person name="Thevarajoo S."/>
            <person name="Selvaratnam C."/>
            <person name="Goh K.M."/>
            <person name="Chong C.S."/>
        </authorList>
    </citation>
    <scope>NUCLEOTIDE SEQUENCE [LARGE SCALE GENOMIC DNA]</scope>
    <source>
        <strain evidence="2">D-24</strain>
    </source>
</reference>
<evidence type="ECO:0008006" key="3">
    <source>
        <dbReference type="Google" id="ProtNLM"/>
    </source>
</evidence>
<accession>A0A137RIN0</accession>
<reference evidence="1 2" key="2">
    <citation type="journal article" date="2016" name="Int. J. Syst. Evol. Microbiol.">
        <title>Vitellibacter aquimaris sp. nov., a marine bacterium isolated from seawater.</title>
        <authorList>
            <person name="Thevarajoo S."/>
            <person name="Selvaratnam C."/>
            <person name="Goh K.M."/>
            <person name="Hong K.W."/>
            <person name="Chan X.Y."/>
            <person name="Chan K.G."/>
            <person name="Chong C.S."/>
        </authorList>
    </citation>
    <scope>NUCLEOTIDE SEQUENCE [LARGE SCALE GENOMIC DNA]</scope>
    <source>
        <strain evidence="1 2">D-24</strain>
    </source>
</reference>
<protein>
    <recommendedName>
        <fullName evidence="3">Outer membrane protein beta-barrel domain-containing protein</fullName>
    </recommendedName>
</protein>
<name>A0A137RIN0_9FLAO</name>
<dbReference type="OrthoDB" id="978267at2"/>
<dbReference type="EMBL" id="JRWG01000003">
    <property type="protein sequence ID" value="KXO00004.1"/>
    <property type="molecule type" value="Genomic_DNA"/>
</dbReference>
<dbReference type="RefSeq" id="WP_062620969.1">
    <property type="nucleotide sequence ID" value="NZ_JRWG01000003.1"/>
</dbReference>
<evidence type="ECO:0000313" key="2">
    <source>
        <dbReference type="Proteomes" id="UP000070138"/>
    </source>
</evidence>